<organism evidence="1 2">
    <name type="scientific">Pogona vitticeps</name>
    <name type="common">central bearded dragon</name>
    <dbReference type="NCBI Taxonomy" id="103695"/>
    <lineage>
        <taxon>Eukaryota</taxon>
        <taxon>Metazoa</taxon>
        <taxon>Chordata</taxon>
        <taxon>Craniata</taxon>
        <taxon>Vertebrata</taxon>
        <taxon>Euteleostomi</taxon>
        <taxon>Lepidosauria</taxon>
        <taxon>Squamata</taxon>
        <taxon>Bifurcata</taxon>
        <taxon>Unidentata</taxon>
        <taxon>Episquamata</taxon>
        <taxon>Toxicofera</taxon>
        <taxon>Iguania</taxon>
        <taxon>Acrodonta</taxon>
        <taxon>Agamidae</taxon>
        <taxon>Amphibolurinae</taxon>
        <taxon>Pogona</taxon>
    </lineage>
</organism>
<dbReference type="AlphaFoldDB" id="A0A6J0TNP8"/>
<reference evidence="2" key="2">
    <citation type="submission" date="2025-08" db="UniProtKB">
        <authorList>
            <consortium name="RefSeq"/>
        </authorList>
    </citation>
    <scope>IDENTIFICATION</scope>
</reference>
<accession>A0A6J0TNP8</accession>
<dbReference type="GO" id="GO:0051225">
    <property type="term" value="P:spindle assembly"/>
    <property type="evidence" value="ECO:0007669"/>
    <property type="project" value="TreeGrafter"/>
</dbReference>
<dbReference type="GO" id="GO:0051011">
    <property type="term" value="F:microtubule minus-end binding"/>
    <property type="evidence" value="ECO:0007669"/>
    <property type="project" value="TreeGrafter"/>
</dbReference>
<name>A0A6J0TNP8_9SAUR</name>
<evidence type="ECO:0000313" key="1">
    <source>
        <dbReference type="Proteomes" id="UP001652642"/>
    </source>
</evidence>
<dbReference type="CTD" id="55559"/>
<reference evidence="1" key="1">
    <citation type="submission" date="2025-05" db="UniProtKB">
        <authorList>
            <consortium name="RefSeq"/>
        </authorList>
    </citation>
    <scope>NUCLEOTIDE SEQUENCE [LARGE SCALE GENOMIC DNA]</scope>
</reference>
<dbReference type="KEGG" id="pvt:110078678"/>
<dbReference type="GO" id="GO:0070652">
    <property type="term" value="C:HAUS complex"/>
    <property type="evidence" value="ECO:0007669"/>
    <property type="project" value="TreeGrafter"/>
</dbReference>
<dbReference type="GeneID" id="110078678"/>
<gene>
    <name evidence="2" type="primary">HAUS7</name>
</gene>
<protein>
    <submittedName>
        <fullName evidence="2">HAUS augmin-like complex subunit 7</fullName>
    </submittedName>
</protein>
<dbReference type="InterPro" id="IPR029711">
    <property type="entry name" value="Haus7-like"/>
</dbReference>
<sequence length="355" mass="39776">MAAVSCTAVYERLKELGCPALESVYLSDAKEIQKLLCTPSLHRLDILEWIFVSVYPPIQEQFASLKESQSDLKIKAMVKLGYDLMLCQAEDLDLIMGKAPAQKQLRFLEELLAVIPPQGNFTMSGSISDSSIFSSKEESFQEIARKNEEFVKQVFSSPDLQAVLNPECHPWSSDIKPLLVGEEVPQKRVPPSVTSHESTLLDRLKELEDRMAALQDLKAQCSFLPGSSAGEDASQDSHTALQALKLIASDYNQLLLAFEQVYENELQKHCERPPPRLSPCGPLFQAVHHNLLLCIQELQGLAQVTETAECIMETVKRRHEEKVVWSGNAKSSLPSKLEELQQKYKAIHAILEDCQ</sequence>
<evidence type="ECO:0000313" key="2">
    <source>
        <dbReference type="RefSeq" id="XP_020648740.2"/>
    </source>
</evidence>
<dbReference type="RefSeq" id="XP_020648740.2">
    <property type="nucleotide sequence ID" value="XM_020793081.2"/>
</dbReference>
<dbReference type="Proteomes" id="UP001652642">
    <property type="component" value="Chromosome 2"/>
</dbReference>
<dbReference type="PANTHER" id="PTHR14352:SF2">
    <property type="entry name" value="HAUS AUGMIN-LIKE COMPLEX SUBUNIT 7"/>
    <property type="match status" value="1"/>
</dbReference>
<keyword evidence="1" id="KW-1185">Reference proteome</keyword>
<dbReference type="InParanoid" id="A0A6J0TNP8"/>
<dbReference type="GO" id="GO:0031023">
    <property type="term" value="P:microtubule organizing center organization"/>
    <property type="evidence" value="ECO:0007669"/>
    <property type="project" value="TreeGrafter"/>
</dbReference>
<dbReference type="OrthoDB" id="6435999at2759"/>
<proteinExistence type="predicted"/>
<dbReference type="PANTHER" id="PTHR14352">
    <property type="entry name" value="HAUS AUGMIN-LIKE COMPLEX SUBUNIT 7"/>
    <property type="match status" value="1"/>
</dbReference>